<name>A0A6N1VJP7_9HYPH</name>
<dbReference type="GO" id="GO:0019752">
    <property type="term" value="P:carboxylic acid metabolic process"/>
    <property type="evidence" value="ECO:0007669"/>
    <property type="project" value="UniProtKB-ARBA"/>
</dbReference>
<sequence>MVAPLRYIDSSALPSGFGWRQVVDALASGHRLPRAQIRDQFLGRGDDACVNRAAWIEGLGIGVKSFTVFPGNQSEGRPSVQGAMLVFDDRTGSPLAIIDSGLITYWKTAADSLHGAMHLARPDSRTLLIVGTGVVAESLIDAYPACFPGLERILLWGRNPGKSRALAARHRKGATVVEPVEDLAAAAAEADIISTATMSKTPILKGDWIRPGTHVDLIGAFKADMREADDTVLRKARIFVDSYDTTIEHIGELLIPLEEGTISRKDVLGDLYDLEQGGTGRQGPGDITVLKNGGGAHLDLMTARALMDWTENAEADS</sequence>
<dbReference type="Pfam" id="PF02423">
    <property type="entry name" value="OCD_Mu_crystall"/>
    <property type="match status" value="1"/>
</dbReference>
<dbReference type="Gene3D" id="3.30.1780.10">
    <property type="entry name" value="ornithine cyclodeaminase, domain 1"/>
    <property type="match status" value="1"/>
</dbReference>
<comment type="similarity">
    <text evidence="1">Belongs to the ornithine cyclodeaminase/mu-crystallin family.</text>
</comment>
<dbReference type="InterPro" id="IPR003462">
    <property type="entry name" value="ODC_Mu_crystall"/>
</dbReference>
<dbReference type="KEGG" id="orm:HTY61_12115"/>
<reference evidence="2 3" key="1">
    <citation type="submission" date="2020-06" db="EMBL/GenBank/DDBJ databases">
        <title>Oricola thermophila sp. nov. isolated from a tidal sediments.</title>
        <authorList>
            <person name="Kwon K.K."/>
            <person name="Yang S.-H."/>
            <person name="Park M.-J."/>
        </authorList>
    </citation>
    <scope>NUCLEOTIDE SEQUENCE [LARGE SCALE GENOMIC DNA]</scope>
    <source>
        <strain evidence="2 3">MEBiC13590</strain>
    </source>
</reference>
<dbReference type="InterPro" id="IPR036291">
    <property type="entry name" value="NAD(P)-bd_dom_sf"/>
</dbReference>
<protein>
    <submittedName>
        <fullName evidence="2">Ornithine cyclodeaminase</fullName>
    </submittedName>
</protein>
<proteinExistence type="inferred from homology"/>
<evidence type="ECO:0000256" key="1">
    <source>
        <dbReference type="ARBA" id="ARBA00008903"/>
    </source>
</evidence>
<dbReference type="PANTHER" id="PTHR13812:SF19">
    <property type="entry name" value="KETIMINE REDUCTASE MU-CRYSTALLIN"/>
    <property type="match status" value="1"/>
</dbReference>
<dbReference type="Gene3D" id="3.40.50.720">
    <property type="entry name" value="NAD(P)-binding Rossmann-like Domain"/>
    <property type="match status" value="1"/>
</dbReference>
<dbReference type="InterPro" id="IPR023401">
    <property type="entry name" value="ODC_N"/>
</dbReference>
<dbReference type="Proteomes" id="UP000509367">
    <property type="component" value="Chromosome"/>
</dbReference>
<keyword evidence="3" id="KW-1185">Reference proteome</keyword>
<accession>A0A6N1VJP7</accession>
<gene>
    <name evidence="2" type="ORF">HTY61_12115</name>
</gene>
<dbReference type="SUPFAM" id="SSF51735">
    <property type="entry name" value="NAD(P)-binding Rossmann-fold domains"/>
    <property type="match status" value="1"/>
</dbReference>
<dbReference type="GO" id="GO:0005737">
    <property type="term" value="C:cytoplasm"/>
    <property type="evidence" value="ECO:0007669"/>
    <property type="project" value="TreeGrafter"/>
</dbReference>
<dbReference type="GO" id="GO:0016491">
    <property type="term" value="F:oxidoreductase activity"/>
    <property type="evidence" value="ECO:0007669"/>
    <property type="project" value="UniProtKB-ARBA"/>
</dbReference>
<dbReference type="AlphaFoldDB" id="A0A6N1VJP7"/>
<dbReference type="EMBL" id="CP054836">
    <property type="protein sequence ID" value="QKV19147.1"/>
    <property type="molecule type" value="Genomic_DNA"/>
</dbReference>
<evidence type="ECO:0000313" key="2">
    <source>
        <dbReference type="EMBL" id="QKV19147.1"/>
    </source>
</evidence>
<dbReference type="PANTHER" id="PTHR13812">
    <property type="entry name" value="KETIMINE REDUCTASE MU-CRYSTALLIN"/>
    <property type="match status" value="1"/>
</dbReference>
<evidence type="ECO:0000313" key="3">
    <source>
        <dbReference type="Proteomes" id="UP000509367"/>
    </source>
</evidence>
<organism evidence="2 3">
    <name type="scientific">Oricola thermophila</name>
    <dbReference type="NCBI Taxonomy" id="2742145"/>
    <lineage>
        <taxon>Bacteria</taxon>
        <taxon>Pseudomonadati</taxon>
        <taxon>Pseudomonadota</taxon>
        <taxon>Alphaproteobacteria</taxon>
        <taxon>Hyphomicrobiales</taxon>
        <taxon>Ahrensiaceae</taxon>
        <taxon>Oricola</taxon>
    </lineage>
</organism>
<dbReference type="FunFam" id="3.40.50.720:FF:000311">
    <property type="entry name" value="Ornithine cyclodeaminase"/>
    <property type="match status" value="1"/>
</dbReference>
<dbReference type="RefSeq" id="WP_175277039.1">
    <property type="nucleotide sequence ID" value="NZ_CP054836.1"/>
</dbReference>